<name>A0AAD4UT67_PRUDU</name>
<dbReference type="SUPFAM" id="SSF49464">
    <property type="entry name" value="Carboxypeptidase regulatory domain-like"/>
    <property type="match status" value="1"/>
</dbReference>
<dbReference type="Proteomes" id="UP001054821">
    <property type="component" value="Chromosome 8"/>
</dbReference>
<keyword evidence="1" id="KW-1133">Transmembrane helix</keyword>
<dbReference type="EMBL" id="JAJFAZ020000008">
    <property type="protein sequence ID" value="KAI5312525.1"/>
    <property type="molecule type" value="Genomic_DNA"/>
</dbReference>
<dbReference type="Gene3D" id="2.60.40.1120">
    <property type="entry name" value="Carboxypeptidase-like, regulatory domain"/>
    <property type="match status" value="1"/>
</dbReference>
<sequence>MQQYELCCPHPDLSNRQQIDSFDYTFLVQASRGIADYHRLLGSGGRYEVTASAPGYKSKTTGIWLDKGGTNVDFVLDPNVNLRGIPLRSAFECRWGTRSVIWDTHLEVYLLLIVIVGFLLFLCKRRTYSRLKQRQLAGPKRPVVV</sequence>
<evidence type="ECO:0000313" key="2">
    <source>
        <dbReference type="EMBL" id="KAI5312525.1"/>
    </source>
</evidence>
<organism evidence="2 3">
    <name type="scientific">Prunus dulcis</name>
    <name type="common">Almond</name>
    <name type="synonym">Amygdalus dulcis</name>
    <dbReference type="NCBI Taxonomy" id="3755"/>
    <lineage>
        <taxon>Eukaryota</taxon>
        <taxon>Viridiplantae</taxon>
        <taxon>Streptophyta</taxon>
        <taxon>Embryophyta</taxon>
        <taxon>Tracheophyta</taxon>
        <taxon>Spermatophyta</taxon>
        <taxon>Magnoliopsida</taxon>
        <taxon>eudicotyledons</taxon>
        <taxon>Gunneridae</taxon>
        <taxon>Pentapetalae</taxon>
        <taxon>rosids</taxon>
        <taxon>fabids</taxon>
        <taxon>Rosales</taxon>
        <taxon>Rosaceae</taxon>
        <taxon>Amygdaloideae</taxon>
        <taxon>Amygdaleae</taxon>
        <taxon>Prunus</taxon>
    </lineage>
</organism>
<keyword evidence="1" id="KW-0812">Transmembrane</keyword>
<keyword evidence="3" id="KW-1185">Reference proteome</keyword>
<evidence type="ECO:0000313" key="3">
    <source>
        <dbReference type="Proteomes" id="UP001054821"/>
    </source>
</evidence>
<comment type="caution">
    <text evidence="2">The sequence shown here is derived from an EMBL/GenBank/DDBJ whole genome shotgun (WGS) entry which is preliminary data.</text>
</comment>
<accession>A0AAD4UT67</accession>
<reference evidence="2 3" key="1">
    <citation type="journal article" date="2022" name="G3 (Bethesda)">
        <title>Whole-genome sequence and methylome profiling of the almond [Prunus dulcis (Mill.) D.A. Webb] cultivar 'Nonpareil'.</title>
        <authorList>
            <person name="D'Amico-Willman K.M."/>
            <person name="Ouma W.Z."/>
            <person name="Meulia T."/>
            <person name="Sideli G.M."/>
            <person name="Gradziel T.M."/>
            <person name="Fresnedo-Ramirez J."/>
        </authorList>
    </citation>
    <scope>NUCLEOTIDE SEQUENCE [LARGE SCALE GENOMIC DNA]</scope>
    <source>
        <strain evidence="2">Clone GOH B32 T37-40</strain>
    </source>
</reference>
<dbReference type="InterPro" id="IPR008969">
    <property type="entry name" value="CarboxyPept-like_regulatory"/>
</dbReference>
<dbReference type="AlphaFoldDB" id="A0AAD4UT67"/>
<feature type="transmembrane region" description="Helical" evidence="1">
    <location>
        <begin position="106"/>
        <end position="123"/>
    </location>
</feature>
<gene>
    <name evidence="2" type="ORF">L3X38_041698</name>
</gene>
<protein>
    <submittedName>
        <fullName evidence="2">Uncharacterized protein</fullName>
    </submittedName>
</protein>
<evidence type="ECO:0000256" key="1">
    <source>
        <dbReference type="SAM" id="Phobius"/>
    </source>
</evidence>
<keyword evidence="1" id="KW-0472">Membrane</keyword>
<proteinExistence type="predicted"/>